<name>A0ABT3PVA4_9BACT</name>
<evidence type="ECO:0000256" key="1">
    <source>
        <dbReference type="SAM" id="Phobius"/>
    </source>
</evidence>
<comment type="caution">
    <text evidence="2">The sequence shown here is derived from an EMBL/GenBank/DDBJ whole genome shotgun (WGS) entry which is preliminary data.</text>
</comment>
<keyword evidence="3" id="KW-1185">Reference proteome</keyword>
<keyword evidence="1" id="KW-1133">Transmembrane helix</keyword>
<evidence type="ECO:0000313" key="2">
    <source>
        <dbReference type="EMBL" id="MCW9711772.1"/>
    </source>
</evidence>
<gene>
    <name evidence="2" type="ORF">LQ318_02545</name>
</gene>
<sequence>MFGNKEFTGISLESDLLRLARIEVVNNKFKIKKLDQFSLVEEVFSTAHTEDVQQQEEEVDQAESVFGFDELDDEEEEEDISFSDLEGGEEGFVSDMVQETQEAQSNDILLYTVLSDINKETLHLGLNVPAGNTIYQIISNTDFRQVEEDDLKEDLENKLESIYGVPQSPDNYSYEIREDGSLLLGSVDEESPTLSMVNAAREYYSGKLKVEEILADEMVLVGLVRMNYELAEDEISCIIQCGRKVSRVIFMRGKEVWLVAPLINEGTDSRSFLNTVFSKILFQLDTGEVPNLDRILLANNTLGNSAIKFFKDNFPDVIVENLTLDEKLFDFSAVNSESVRTFTTAIGVALGASGSATENFPKLSFLPSYVKERQKIFKLQWHGMVLLFLIFLSPITFNYLYNQNVQKIETAERELTQINSQITQIEPIVESTNEIKDNLAILREKLVLLDTLSQNSMEWSVKFDILNDGINQVNNSWITSMSESDDGVFIQGYALNRNRIPRIVNIFNDATLLNVTSEEIREQEVYNFSILVKGFVADPSVYSPDSPDEVQALIEN</sequence>
<accession>A0ABT3PVA4</accession>
<protein>
    <submittedName>
        <fullName evidence="2">PilN domain-containing protein</fullName>
    </submittedName>
</protein>
<proteinExistence type="predicted"/>
<dbReference type="RefSeq" id="WP_265787271.1">
    <property type="nucleotide sequence ID" value="NZ_BAABRS010000001.1"/>
</dbReference>
<dbReference type="EMBL" id="JAJNDC010000001">
    <property type="protein sequence ID" value="MCW9711772.1"/>
    <property type="molecule type" value="Genomic_DNA"/>
</dbReference>
<organism evidence="2 3">
    <name type="scientific">Fodinibius salicampi</name>
    <dbReference type="NCBI Taxonomy" id="1920655"/>
    <lineage>
        <taxon>Bacteria</taxon>
        <taxon>Pseudomonadati</taxon>
        <taxon>Balneolota</taxon>
        <taxon>Balneolia</taxon>
        <taxon>Balneolales</taxon>
        <taxon>Balneolaceae</taxon>
        <taxon>Fodinibius</taxon>
    </lineage>
</organism>
<dbReference type="Proteomes" id="UP001207337">
    <property type="component" value="Unassembled WGS sequence"/>
</dbReference>
<feature type="transmembrane region" description="Helical" evidence="1">
    <location>
        <begin position="381"/>
        <end position="401"/>
    </location>
</feature>
<keyword evidence="1" id="KW-0812">Transmembrane</keyword>
<evidence type="ECO:0000313" key="3">
    <source>
        <dbReference type="Proteomes" id="UP001207337"/>
    </source>
</evidence>
<reference evidence="2 3" key="1">
    <citation type="submission" date="2021-11" db="EMBL/GenBank/DDBJ databases">
        <title>Aliifidinibius sp. nov., a new bacterium isolated from saline soil.</title>
        <authorList>
            <person name="Galisteo C."/>
            <person name="De La Haba R."/>
            <person name="Sanchez-Porro C."/>
            <person name="Ventosa A."/>
        </authorList>
    </citation>
    <scope>NUCLEOTIDE SEQUENCE [LARGE SCALE GENOMIC DNA]</scope>
    <source>
        <strain evidence="2 3">KACC 190600</strain>
    </source>
</reference>
<keyword evidence="1" id="KW-0472">Membrane</keyword>